<accession>A0ABP4MYJ9</accession>
<gene>
    <name evidence="3" type="ORF">GCM10009827_086410</name>
</gene>
<dbReference type="InterPro" id="IPR000551">
    <property type="entry name" value="MerR-type_HTH_dom"/>
</dbReference>
<dbReference type="Proteomes" id="UP001501470">
    <property type="component" value="Unassembled WGS sequence"/>
</dbReference>
<dbReference type="CDD" id="cd00592">
    <property type="entry name" value="HTH_MerR-like"/>
    <property type="match status" value="1"/>
</dbReference>
<reference evidence="4" key="1">
    <citation type="journal article" date="2019" name="Int. J. Syst. Evol. Microbiol.">
        <title>The Global Catalogue of Microorganisms (GCM) 10K type strain sequencing project: providing services to taxonomists for standard genome sequencing and annotation.</title>
        <authorList>
            <consortium name="The Broad Institute Genomics Platform"/>
            <consortium name="The Broad Institute Genome Sequencing Center for Infectious Disease"/>
            <person name="Wu L."/>
            <person name="Ma J."/>
        </authorList>
    </citation>
    <scope>NUCLEOTIDE SEQUENCE [LARGE SCALE GENOMIC DNA]</scope>
    <source>
        <strain evidence="4">JCM 15933</strain>
    </source>
</reference>
<dbReference type="PROSITE" id="PS50937">
    <property type="entry name" value="HTH_MERR_2"/>
    <property type="match status" value="1"/>
</dbReference>
<dbReference type="EMBL" id="BAAAQD010000022">
    <property type="protein sequence ID" value="GAA1552376.1"/>
    <property type="molecule type" value="Genomic_DNA"/>
</dbReference>
<name>A0ABP4MYJ9_9ACTN</name>
<proteinExistence type="predicted"/>
<dbReference type="InterPro" id="IPR047057">
    <property type="entry name" value="MerR_fam"/>
</dbReference>
<dbReference type="InterPro" id="IPR009061">
    <property type="entry name" value="DNA-bd_dom_put_sf"/>
</dbReference>
<dbReference type="PANTHER" id="PTHR30204">
    <property type="entry name" value="REDOX-CYCLING DRUG-SENSING TRANSCRIPTIONAL ACTIVATOR SOXR"/>
    <property type="match status" value="1"/>
</dbReference>
<keyword evidence="4" id="KW-1185">Reference proteome</keyword>
<evidence type="ECO:0000259" key="2">
    <source>
        <dbReference type="PROSITE" id="PS50937"/>
    </source>
</evidence>
<protein>
    <submittedName>
        <fullName evidence="3">MerR family transcriptional regulator</fullName>
    </submittedName>
</protein>
<evidence type="ECO:0000313" key="4">
    <source>
        <dbReference type="Proteomes" id="UP001501470"/>
    </source>
</evidence>
<comment type="caution">
    <text evidence="3">The sequence shown here is derived from an EMBL/GenBank/DDBJ whole genome shotgun (WGS) entry which is preliminary data.</text>
</comment>
<sequence>MRDMSDERHLLTIGRLADYAGVTIKAVRHYHARGLLPEPSRDESGYRRYTAAHAIQLVQIKTLADAGVPLARVKELLAAAPAEFAAAIAEIDHDLRRQAEKIQRSRDRVAQLRTGDRLFVSEEVAAYLDRLRALGVSDRAVLLERDIWVLLHAVSPRQADGWITDKLDALDDPEFQAIYLAYDAAFDAPPDDPSLPALAARARRWHAERYPSGEPSTGADPDITRLAALAAGASSPAWTRLAELARSV</sequence>
<evidence type="ECO:0000313" key="3">
    <source>
        <dbReference type="EMBL" id="GAA1552376.1"/>
    </source>
</evidence>
<dbReference type="Pfam" id="PF13411">
    <property type="entry name" value="MerR_1"/>
    <property type="match status" value="1"/>
</dbReference>
<dbReference type="PRINTS" id="PR00040">
    <property type="entry name" value="HTHMERR"/>
</dbReference>
<organism evidence="3 4">
    <name type="scientific">Dactylosporangium maewongense</name>
    <dbReference type="NCBI Taxonomy" id="634393"/>
    <lineage>
        <taxon>Bacteria</taxon>
        <taxon>Bacillati</taxon>
        <taxon>Actinomycetota</taxon>
        <taxon>Actinomycetes</taxon>
        <taxon>Micromonosporales</taxon>
        <taxon>Micromonosporaceae</taxon>
        <taxon>Dactylosporangium</taxon>
    </lineage>
</organism>
<keyword evidence="1" id="KW-0238">DNA-binding</keyword>
<dbReference type="SMART" id="SM00422">
    <property type="entry name" value="HTH_MERR"/>
    <property type="match status" value="1"/>
</dbReference>
<dbReference type="Gene3D" id="1.10.1660.10">
    <property type="match status" value="1"/>
</dbReference>
<evidence type="ECO:0000256" key="1">
    <source>
        <dbReference type="ARBA" id="ARBA00023125"/>
    </source>
</evidence>
<dbReference type="SUPFAM" id="SSF46955">
    <property type="entry name" value="Putative DNA-binding domain"/>
    <property type="match status" value="1"/>
</dbReference>
<dbReference type="PANTHER" id="PTHR30204:SF93">
    <property type="entry name" value="HTH MERR-TYPE DOMAIN-CONTAINING PROTEIN"/>
    <property type="match status" value="1"/>
</dbReference>
<feature type="domain" description="HTH merR-type" evidence="2">
    <location>
        <begin position="10"/>
        <end position="79"/>
    </location>
</feature>